<evidence type="ECO:0000256" key="3">
    <source>
        <dbReference type="ARBA" id="ARBA00022490"/>
    </source>
</evidence>
<feature type="domain" description="Glutamyl/glutaminyl-tRNA synthetase class Ib anti-codon binding" evidence="12">
    <location>
        <begin position="417"/>
        <end position="487"/>
    </location>
</feature>
<evidence type="ECO:0000313" key="14">
    <source>
        <dbReference type="EMBL" id="PVU68414.1"/>
    </source>
</evidence>
<dbReference type="SUPFAM" id="SSF52374">
    <property type="entry name" value="Nucleotidylyl transferase"/>
    <property type="match status" value="1"/>
</dbReference>
<keyword evidence="7 10" id="KW-0648">Protein biosynthesis</keyword>
<dbReference type="GO" id="GO:0004818">
    <property type="term" value="F:glutamate-tRNA ligase activity"/>
    <property type="evidence" value="ECO:0007669"/>
    <property type="project" value="UniProtKB-UniRule"/>
</dbReference>
<dbReference type="GO" id="GO:0032991">
    <property type="term" value="C:protein-containing complex"/>
    <property type="evidence" value="ECO:0007669"/>
    <property type="project" value="UniProtKB-ARBA"/>
</dbReference>
<evidence type="ECO:0000256" key="1">
    <source>
        <dbReference type="ARBA" id="ARBA00004496"/>
    </source>
</evidence>
<keyword evidence="3 10" id="KW-0963">Cytoplasm</keyword>
<reference evidence="14" key="1">
    <citation type="journal article" date="2015" name="Appl. Environ. Microbiol.">
        <title>Nanoarchaeota, Their Sulfolobales Host, and Nanoarchaeota Virus Distribution across Yellowstone National Park Hot Springs.</title>
        <authorList>
            <person name="Munson-McGee J.H."/>
            <person name="Field E.K."/>
            <person name="Bateson M."/>
            <person name="Rooney C."/>
            <person name="Stepanauskas R."/>
            <person name="Young M.J."/>
        </authorList>
    </citation>
    <scope>NUCLEOTIDE SEQUENCE [LARGE SCALE GENOMIC DNA]</scope>
    <source>
        <strain evidence="14">SCGC AB-777_F03</strain>
    </source>
</reference>
<dbReference type="AlphaFoldDB" id="A0A2T9WKR2"/>
<dbReference type="Gene3D" id="3.40.50.620">
    <property type="entry name" value="HUPs"/>
    <property type="match status" value="1"/>
</dbReference>
<evidence type="ECO:0000313" key="13">
    <source>
        <dbReference type="EMBL" id="MCC5447102.1"/>
    </source>
</evidence>
<dbReference type="PANTHER" id="PTHR43097:SF5">
    <property type="entry name" value="GLUTAMATE--TRNA LIGASE"/>
    <property type="match status" value="1"/>
</dbReference>
<evidence type="ECO:0000256" key="5">
    <source>
        <dbReference type="ARBA" id="ARBA00022741"/>
    </source>
</evidence>
<evidence type="ECO:0000256" key="6">
    <source>
        <dbReference type="ARBA" id="ARBA00022840"/>
    </source>
</evidence>
<reference evidence="14" key="3">
    <citation type="submission" date="2017-05" db="EMBL/GenBank/DDBJ databases">
        <authorList>
            <person name="Song R."/>
            <person name="Chenine A.L."/>
            <person name="Ruprecht R.M."/>
        </authorList>
    </citation>
    <scope>NUCLEOTIDE SEQUENCE</scope>
    <source>
        <strain evidence="14">SCGC AB-777_F03</strain>
    </source>
</reference>
<evidence type="ECO:0000256" key="2">
    <source>
        <dbReference type="ARBA" id="ARBA00008927"/>
    </source>
</evidence>
<dbReference type="Pfam" id="PF00749">
    <property type="entry name" value="tRNA-synt_1c"/>
    <property type="match status" value="1"/>
</dbReference>
<reference evidence="13" key="4">
    <citation type="submission" date="2021-11" db="EMBL/GenBank/DDBJ databases">
        <authorList>
            <person name="Munson-Mcgee J."/>
            <person name="Field E."/>
            <person name="Bateson M."/>
            <person name="Rooney C."/>
            <person name="Stepanauskas R."/>
            <person name="Young M."/>
        </authorList>
    </citation>
    <scope>NUCLEOTIDE SEQUENCE</scope>
    <source>
        <strain evidence="13">SCGC AB-777_F03</strain>
    </source>
</reference>
<evidence type="ECO:0000259" key="11">
    <source>
        <dbReference type="Pfam" id="PF00749"/>
    </source>
</evidence>
<keyword evidence="5 10" id="KW-0547">Nucleotide-binding</keyword>
<dbReference type="Proteomes" id="UP000245509">
    <property type="component" value="Unassembled WGS sequence"/>
</dbReference>
<dbReference type="EC" id="6.1.1.17" evidence="10"/>
<reference evidence="13" key="2">
    <citation type="submission" date="2017-05" db="EMBL/GenBank/DDBJ databases">
        <authorList>
            <person name="Munson-Mcgee J.H."/>
        </authorList>
    </citation>
    <scope>NUCLEOTIDE SEQUENCE</scope>
    <source>
        <strain evidence="13">SCGC AB-777_F03</strain>
    </source>
</reference>
<gene>
    <name evidence="10" type="primary">gltX</name>
    <name evidence="13" type="ORF">DDW03_001660</name>
    <name evidence="14" type="ORF">DDW03_02440</name>
</gene>
<dbReference type="GO" id="GO:0005524">
    <property type="term" value="F:ATP binding"/>
    <property type="evidence" value="ECO:0007669"/>
    <property type="project" value="UniProtKB-UniRule"/>
</dbReference>
<dbReference type="InterPro" id="IPR050132">
    <property type="entry name" value="Gln/Glu-tRNA_Ligase"/>
</dbReference>
<accession>A0A2T9WKR2</accession>
<dbReference type="NCBIfam" id="NF003169">
    <property type="entry name" value="PRK04156.1"/>
    <property type="match status" value="1"/>
</dbReference>
<keyword evidence="8 10" id="KW-0030">Aminoacyl-tRNA synthetase</keyword>
<comment type="function">
    <text evidence="10">Catalyzes the attachment of glutamate to tRNA(Glu) in a two-step reaction: glutamate is first activated by ATP to form Glu-AMP and then transferred to the acceptor end of tRNA(Glu).</text>
</comment>
<protein>
    <recommendedName>
        <fullName evidence="10">Glutamate--tRNA ligase</fullName>
        <ecNumber evidence="10">6.1.1.17</ecNumber>
    </recommendedName>
    <alternativeName>
        <fullName evidence="10">Glutamyl-tRNA synthetase</fullName>
        <shortName evidence="10">GluRS</shortName>
    </alternativeName>
</protein>
<evidence type="ECO:0000256" key="10">
    <source>
        <dbReference type="HAMAP-Rule" id="MF_02076"/>
    </source>
</evidence>
<dbReference type="SUPFAM" id="SSF50715">
    <property type="entry name" value="Ribosomal protein L25-like"/>
    <property type="match status" value="1"/>
</dbReference>
<dbReference type="Gene3D" id="2.40.240.10">
    <property type="entry name" value="Ribosomal Protein L25, Chain P"/>
    <property type="match status" value="1"/>
</dbReference>
<dbReference type="Pfam" id="PF03950">
    <property type="entry name" value="tRNA-synt_1c_C"/>
    <property type="match status" value="1"/>
</dbReference>
<comment type="catalytic activity">
    <reaction evidence="9 10">
        <text>tRNA(Glu) + L-glutamate + ATP = L-glutamyl-tRNA(Glu) + AMP + diphosphate</text>
        <dbReference type="Rhea" id="RHEA:23540"/>
        <dbReference type="Rhea" id="RHEA-COMP:9663"/>
        <dbReference type="Rhea" id="RHEA-COMP:9680"/>
        <dbReference type="ChEBI" id="CHEBI:29985"/>
        <dbReference type="ChEBI" id="CHEBI:30616"/>
        <dbReference type="ChEBI" id="CHEBI:33019"/>
        <dbReference type="ChEBI" id="CHEBI:78442"/>
        <dbReference type="ChEBI" id="CHEBI:78520"/>
        <dbReference type="ChEBI" id="CHEBI:456215"/>
        <dbReference type="EC" id="6.1.1.17"/>
    </reaction>
</comment>
<name>A0A2T9WKR2_NANST</name>
<dbReference type="InterPro" id="IPR020059">
    <property type="entry name" value="Glu/Gln-tRNA-synth_Ib_codon-bd"/>
</dbReference>
<evidence type="ECO:0000256" key="7">
    <source>
        <dbReference type="ARBA" id="ARBA00022917"/>
    </source>
</evidence>
<feature type="short sequence motif" description="'HIGH' region" evidence="10">
    <location>
        <begin position="103"/>
        <end position="113"/>
    </location>
</feature>
<dbReference type="PRINTS" id="PR00987">
    <property type="entry name" value="TRNASYNTHGLU"/>
</dbReference>
<dbReference type="NCBIfam" id="TIGR00463">
    <property type="entry name" value="gltX_arch"/>
    <property type="match status" value="1"/>
</dbReference>
<dbReference type="HAMAP" id="MF_02076">
    <property type="entry name" value="Glu_tRNA_synth_type2"/>
    <property type="match status" value="1"/>
</dbReference>
<proteinExistence type="inferred from homology"/>
<dbReference type="GO" id="GO:0005829">
    <property type="term" value="C:cytosol"/>
    <property type="evidence" value="ECO:0007669"/>
    <property type="project" value="TreeGrafter"/>
</dbReference>
<sequence length="570" mass="68274">MDINKLIKKWVLYNKYKYGNVDLNSVVSKIVYENPDLKKNIKEIIPKVKEEINNLSNISREEAYNILLKEYPELLEEKKKEERKGLPELKNAVEGKVKTRFAPNPSGYLHIGHARAIILNYEYAKMYKGKFILRIEDTDPKVKKPDPDVYDSIKEDVEWLINDKVDEFYIQSERLDIYYKYIKELIEKGFAYVDLSPKEIISKYRAEGIPTEYRLKEPEWHLEQFEKMLNGYYDEEKAVIRIKTDLNHPNPSVRDWIAFRIVDPNKNPHPYLLRKYGKNYVERYWLWPTYNFSVSIDDHLMGITHVLRMKEHEVNSYKQKYIYEYFGWEFPTIINYGALLVKDLPLHKSEIRKLIKEGKISGWDDPFLPTLRGLRRRGIDREAIRKYILEIGPNPVDVVIDWNKIYTYNREIYDKKAKRFFIIRNPVKVIINDLPSNKIIKVKNHPEVDLGYREFIIKSNIFYIDINDINNKYLRLFEGFNIEIIDKREDYIVAKYLSDSMEDARKLNAKIVQWVPEEYKINIKVWEKDGIINAIAEKYVLELTKDGEVIHGIRYGFFKREKDYLIYMHK</sequence>
<evidence type="ECO:0000259" key="12">
    <source>
        <dbReference type="Pfam" id="PF03950"/>
    </source>
</evidence>
<dbReference type="InterPro" id="IPR011035">
    <property type="entry name" value="Ribosomal_bL25/Gln-tRNA_synth"/>
</dbReference>
<dbReference type="EMBL" id="QEFP01000012">
    <property type="protein sequence ID" value="PVU68414.1"/>
    <property type="molecule type" value="Genomic_DNA"/>
</dbReference>
<dbReference type="InterPro" id="IPR000924">
    <property type="entry name" value="Glu/Gln-tRNA-synth"/>
</dbReference>
<dbReference type="InterPro" id="IPR020058">
    <property type="entry name" value="Glu/Gln-tRNA-synth_Ib_cat-dom"/>
</dbReference>
<dbReference type="GO" id="GO:0006424">
    <property type="term" value="P:glutamyl-tRNA aminoacylation"/>
    <property type="evidence" value="ECO:0007669"/>
    <property type="project" value="UniProtKB-UniRule"/>
</dbReference>
<comment type="caution">
    <text evidence="14">The sequence shown here is derived from an EMBL/GenBank/DDBJ whole genome shotgun (WGS) entry which is preliminary data.</text>
</comment>
<dbReference type="PROSITE" id="PS00178">
    <property type="entry name" value="AA_TRNA_LIGASE_I"/>
    <property type="match status" value="1"/>
</dbReference>
<dbReference type="PANTHER" id="PTHR43097">
    <property type="entry name" value="GLUTAMINE-TRNA LIGASE"/>
    <property type="match status" value="1"/>
</dbReference>
<dbReference type="InterPro" id="IPR001412">
    <property type="entry name" value="aa-tRNA-synth_I_CS"/>
</dbReference>
<dbReference type="RefSeq" id="WP_228615329.1">
    <property type="nucleotide sequence ID" value="NZ_QEFP02000008.1"/>
</dbReference>
<dbReference type="GO" id="GO:0043604">
    <property type="term" value="P:amide biosynthetic process"/>
    <property type="evidence" value="ECO:0007669"/>
    <property type="project" value="TreeGrafter"/>
</dbReference>
<evidence type="ECO:0000256" key="9">
    <source>
        <dbReference type="ARBA" id="ARBA00048351"/>
    </source>
</evidence>
<dbReference type="EMBL" id="QEFP02000008">
    <property type="protein sequence ID" value="MCC5447102.1"/>
    <property type="molecule type" value="Genomic_DNA"/>
</dbReference>
<dbReference type="InterPro" id="IPR004526">
    <property type="entry name" value="Glu-tRNA-synth_arc/euk"/>
</dbReference>
<dbReference type="InterPro" id="IPR020056">
    <property type="entry name" value="Rbsml_bL25/Gln-tRNA_synth_N"/>
</dbReference>
<evidence type="ECO:0000256" key="8">
    <source>
        <dbReference type="ARBA" id="ARBA00023146"/>
    </source>
</evidence>
<comment type="subcellular location">
    <subcellularLocation>
        <location evidence="1 10">Cytoplasm</location>
    </subcellularLocation>
</comment>
<organism evidence="14">
    <name type="scientific">Nanobsidianus stetteri</name>
    <dbReference type="NCBI Taxonomy" id="1294122"/>
    <lineage>
        <taxon>Archaea</taxon>
        <taxon>Nanobdellota</taxon>
        <taxon>Candidatus Nanoarchaeia</taxon>
        <taxon>Nanoarchaeales</taxon>
        <taxon>Nanopusillaceae</taxon>
        <taxon>Candidatus Nanobsidianus</taxon>
    </lineage>
</organism>
<keyword evidence="6 10" id="KW-0067">ATP-binding</keyword>
<keyword evidence="4 10" id="KW-0436">Ligase</keyword>
<feature type="domain" description="Glutamyl/glutaminyl-tRNA synthetase class Ib catalytic" evidence="11">
    <location>
        <begin position="96"/>
        <end position="411"/>
    </location>
</feature>
<dbReference type="InterPro" id="IPR014729">
    <property type="entry name" value="Rossmann-like_a/b/a_fold"/>
</dbReference>
<comment type="similarity">
    <text evidence="2 10">Belongs to the class-I aminoacyl-tRNA synthetase family. Glutamate--tRNA ligase type 2 subfamily.</text>
</comment>
<evidence type="ECO:0000256" key="4">
    <source>
        <dbReference type="ARBA" id="ARBA00022598"/>
    </source>
</evidence>